<dbReference type="AlphaFoldDB" id="A0AAE2ZKZ5"/>
<dbReference type="Proteomes" id="UP001196509">
    <property type="component" value="Unassembled WGS sequence"/>
</dbReference>
<dbReference type="SUPFAM" id="SSF53639">
    <property type="entry name" value="AraD/HMP-PK domain-like"/>
    <property type="match status" value="1"/>
</dbReference>
<dbReference type="PANTHER" id="PTHR22789">
    <property type="entry name" value="FUCULOSE PHOSPHATE ALDOLASE"/>
    <property type="match status" value="1"/>
</dbReference>
<feature type="domain" description="Class II aldolase/adducin N-terminal" evidence="3">
    <location>
        <begin position="6"/>
        <end position="178"/>
    </location>
</feature>
<dbReference type="InterPro" id="IPR001303">
    <property type="entry name" value="Aldolase_II/adducin_N"/>
</dbReference>
<reference evidence="4" key="1">
    <citation type="submission" date="2021-08" db="EMBL/GenBank/DDBJ databases">
        <title>Hoeflea bacterium WL0058 sp. nov., isolated from the sediment.</title>
        <authorList>
            <person name="Wang L."/>
            <person name="Zhang D."/>
        </authorList>
    </citation>
    <scope>NUCLEOTIDE SEQUENCE</scope>
    <source>
        <strain evidence="4">WL0058</strain>
    </source>
</reference>
<dbReference type="GO" id="GO:0016832">
    <property type="term" value="F:aldehyde-lyase activity"/>
    <property type="evidence" value="ECO:0007669"/>
    <property type="project" value="TreeGrafter"/>
</dbReference>
<gene>
    <name evidence="4" type="ORF">K1W69_14720</name>
</gene>
<name>A0AAE2ZKZ5_9HYPH</name>
<keyword evidence="1" id="KW-0479">Metal-binding</keyword>
<keyword evidence="2" id="KW-0456">Lyase</keyword>
<dbReference type="SMART" id="SM01007">
    <property type="entry name" value="Aldolase_II"/>
    <property type="match status" value="1"/>
</dbReference>
<dbReference type="EMBL" id="JAICBX010000002">
    <property type="protein sequence ID" value="MBW8638448.1"/>
    <property type="molecule type" value="Genomic_DNA"/>
</dbReference>
<sequence length="222" mass="24326">MNDLERLVRLAARAVGRHGLAHAYGHCSARIDAERFLVCTPVPMGHMPTDAHGTVVPLDGPLPDGVLGEVRVHREIYLRRPEVGGIVRSMPPKIMSLSTLGKTPRPRHGFGSYFFPSIPMWDSPLLIRDDEKAAALAEQMSDRPAIVMRGNGLVTAGESLEEAVVLSWYAEDAARIELDVLASGGGEGGPMITREEAQARATWSGRILERMWDYLTFGDTEI</sequence>
<accession>A0AAE2ZKZ5</accession>
<dbReference type="GO" id="GO:0005829">
    <property type="term" value="C:cytosol"/>
    <property type="evidence" value="ECO:0007669"/>
    <property type="project" value="TreeGrafter"/>
</dbReference>
<evidence type="ECO:0000256" key="2">
    <source>
        <dbReference type="ARBA" id="ARBA00023239"/>
    </source>
</evidence>
<organism evidence="4 5">
    <name type="scientific">Flavimaribacter sediminis</name>
    <dbReference type="NCBI Taxonomy" id="2865987"/>
    <lineage>
        <taxon>Bacteria</taxon>
        <taxon>Pseudomonadati</taxon>
        <taxon>Pseudomonadota</taxon>
        <taxon>Alphaproteobacteria</taxon>
        <taxon>Hyphomicrobiales</taxon>
        <taxon>Rhizobiaceae</taxon>
        <taxon>Flavimaribacter</taxon>
    </lineage>
</organism>
<dbReference type="InterPro" id="IPR036409">
    <property type="entry name" value="Aldolase_II/adducin_N_sf"/>
</dbReference>
<dbReference type="GO" id="GO:0019323">
    <property type="term" value="P:pentose catabolic process"/>
    <property type="evidence" value="ECO:0007669"/>
    <property type="project" value="TreeGrafter"/>
</dbReference>
<evidence type="ECO:0000256" key="1">
    <source>
        <dbReference type="ARBA" id="ARBA00022723"/>
    </source>
</evidence>
<keyword evidence="5" id="KW-1185">Reference proteome</keyword>
<comment type="caution">
    <text evidence="4">The sequence shown here is derived from an EMBL/GenBank/DDBJ whole genome shotgun (WGS) entry which is preliminary data.</text>
</comment>
<evidence type="ECO:0000313" key="5">
    <source>
        <dbReference type="Proteomes" id="UP001196509"/>
    </source>
</evidence>
<dbReference type="GO" id="GO:0046872">
    <property type="term" value="F:metal ion binding"/>
    <property type="evidence" value="ECO:0007669"/>
    <property type="project" value="UniProtKB-KW"/>
</dbReference>
<dbReference type="Pfam" id="PF00596">
    <property type="entry name" value="Aldolase_II"/>
    <property type="match status" value="1"/>
</dbReference>
<dbReference type="InterPro" id="IPR050197">
    <property type="entry name" value="Aldolase_class_II_sugar_metab"/>
</dbReference>
<proteinExistence type="predicted"/>
<protein>
    <submittedName>
        <fullName evidence="4">Class II aldolase/adducin family protein</fullName>
    </submittedName>
</protein>
<dbReference type="PANTHER" id="PTHR22789:SF0">
    <property type="entry name" value="3-OXO-TETRONATE 4-PHOSPHATE DECARBOXYLASE-RELATED"/>
    <property type="match status" value="1"/>
</dbReference>
<dbReference type="Gene3D" id="3.40.225.10">
    <property type="entry name" value="Class II aldolase/adducin N-terminal domain"/>
    <property type="match status" value="1"/>
</dbReference>
<evidence type="ECO:0000313" key="4">
    <source>
        <dbReference type="EMBL" id="MBW8638448.1"/>
    </source>
</evidence>
<evidence type="ECO:0000259" key="3">
    <source>
        <dbReference type="SMART" id="SM01007"/>
    </source>
</evidence>